<dbReference type="RefSeq" id="WP_106088945.1">
    <property type="nucleotide sequence ID" value="NZ_PVNL01000042.1"/>
</dbReference>
<evidence type="ECO:0000313" key="3">
    <source>
        <dbReference type="Proteomes" id="UP000238823"/>
    </source>
</evidence>
<proteinExistence type="predicted"/>
<evidence type="ECO:0000259" key="1">
    <source>
        <dbReference type="Pfam" id="PF07812"/>
    </source>
</evidence>
<comment type="caution">
    <text evidence="2">The sequence shown here is derived from an EMBL/GenBank/DDBJ whole genome shotgun (WGS) entry which is preliminary data.</text>
</comment>
<dbReference type="Proteomes" id="UP000238823">
    <property type="component" value="Unassembled WGS sequence"/>
</dbReference>
<dbReference type="Pfam" id="PF07812">
    <property type="entry name" value="TfuA"/>
    <property type="match status" value="1"/>
</dbReference>
<gene>
    <name evidence="2" type="ORF">ENSA7_19250</name>
</gene>
<sequence length="457" mass="50498">MTVVIFTGPSLSAADARQHLDAVYLPPVSQGDVYRVTLKSPRVIGIIDGLFERVPAVWHKEILYAMSKGIHVFGASSMGALRAAELSAFGMVGVGRIFEGFNTGEYEDDDEVAVVHASADDDFRVISDAMVNIRASLAAAVDAQIISRTAHDALVEIGKGLFYPERTYAAVLSQARAQGLAHDELVALSQWLPDGKRNQKRDDAVAMLEAVQVFLAGDPEPKTVDYEFEETEWWLRAQQAAGEIRLEVSSQQSHGDSVSFDELLDELRLEAATERGALRAAMLRHLLLVDANRRGISLEPELLEPVSDRLRRERGLLTLDSLKAWFRANELDEQTYGQLVLEEAVIQVMSGSLTEVAQAQIANELRISGDYARLRDRARDKKQVLQGLGLVNPGLVEADIDEMQLLRWHLGEGAELDWKAALQATGFEDLDAFRRALLREYCYRRASGSALGVTQTP</sequence>
<dbReference type="AlphaFoldDB" id="A0A2S9YTE9"/>
<protein>
    <submittedName>
        <fullName evidence="2">TfuA-like protein</fullName>
    </submittedName>
</protein>
<reference evidence="2 3" key="1">
    <citation type="submission" date="2018-03" db="EMBL/GenBank/DDBJ databases">
        <title>Draft Genome Sequences of the Obligatory Marine Myxobacteria Enhygromyxa salina SWB007.</title>
        <authorList>
            <person name="Poehlein A."/>
            <person name="Moghaddam J.A."/>
            <person name="Harms H."/>
            <person name="Alanjari M."/>
            <person name="Koenig G.M."/>
            <person name="Daniel R."/>
            <person name="Schaeberle T.F."/>
        </authorList>
    </citation>
    <scope>NUCLEOTIDE SEQUENCE [LARGE SCALE GENOMIC DNA]</scope>
    <source>
        <strain evidence="2 3">SWB007</strain>
    </source>
</reference>
<organism evidence="2 3">
    <name type="scientific">Enhygromyxa salina</name>
    <dbReference type="NCBI Taxonomy" id="215803"/>
    <lineage>
        <taxon>Bacteria</taxon>
        <taxon>Pseudomonadati</taxon>
        <taxon>Myxococcota</taxon>
        <taxon>Polyangia</taxon>
        <taxon>Nannocystales</taxon>
        <taxon>Nannocystaceae</taxon>
        <taxon>Enhygromyxa</taxon>
    </lineage>
</organism>
<feature type="domain" description="TfuA-like core" evidence="1">
    <location>
        <begin position="48"/>
        <end position="167"/>
    </location>
</feature>
<dbReference type="InterPro" id="IPR012924">
    <property type="entry name" value="TfuA_core"/>
</dbReference>
<evidence type="ECO:0000313" key="2">
    <source>
        <dbReference type="EMBL" id="PRQ08302.1"/>
    </source>
</evidence>
<dbReference type="EMBL" id="PVNL01000042">
    <property type="protein sequence ID" value="PRQ08302.1"/>
    <property type="molecule type" value="Genomic_DNA"/>
</dbReference>
<name>A0A2S9YTE9_9BACT</name>
<accession>A0A2S9YTE9</accession>
<dbReference type="OrthoDB" id="118811at2"/>